<comment type="catalytic activity">
    <reaction evidence="3">
        <text>(6R)-10-formyltetrahydrofolate + H2O = (6S)-5,6,7,8-tetrahydrofolate + formate + H(+)</text>
        <dbReference type="Rhea" id="RHEA:19833"/>
        <dbReference type="ChEBI" id="CHEBI:15377"/>
        <dbReference type="ChEBI" id="CHEBI:15378"/>
        <dbReference type="ChEBI" id="CHEBI:15740"/>
        <dbReference type="ChEBI" id="CHEBI:57453"/>
        <dbReference type="ChEBI" id="CHEBI:195366"/>
        <dbReference type="EC" id="3.5.1.10"/>
    </reaction>
</comment>
<dbReference type="NCBIfam" id="TIGR00655">
    <property type="entry name" value="PurU"/>
    <property type="match status" value="1"/>
</dbReference>
<name>A0ABR5F0U0_9ACTN</name>
<sequence>MSDRTLIDAEKRRQPSPVRPRQGADPVRSDLGRLTVQCADRPGIVAAVSQFLTDHGANIVESDQATTDPVDGQFFLRMTFHRPGLQAHLDDMTKNFTKALVEKFEVTEWSLRDASTPKRVAIMVSKYDHCLLDLLWRARRGELPVDIGLVISNHADLASEVRTFGVPFVHMPVTRDTKPEAEARQLQLLQGNFDLVVLARYMQILSADFLASVGCPVINIHHSFLPPFAGAGPYERAKERGVKLIGATAHYATEDLDEGPIIEQDVVRVRHSDNIAALKRRGADVERLVLSRAVLWHCEDRVLRQGNSTVVFS</sequence>
<keyword evidence="3" id="KW-0658">Purine biosynthesis</keyword>
<evidence type="ECO:0000313" key="7">
    <source>
        <dbReference type="EMBL" id="KLL10320.1"/>
    </source>
</evidence>
<dbReference type="PIRSF" id="PIRSF036480">
    <property type="entry name" value="FormyFH4_hydr"/>
    <property type="match status" value="1"/>
</dbReference>
<dbReference type="Proteomes" id="UP000035425">
    <property type="component" value="Unassembled WGS sequence"/>
</dbReference>
<dbReference type="InterPro" id="IPR002912">
    <property type="entry name" value="ACT_dom"/>
</dbReference>
<dbReference type="InterPro" id="IPR036477">
    <property type="entry name" value="Formyl_transf_N_sf"/>
</dbReference>
<dbReference type="InterPro" id="IPR041729">
    <property type="entry name" value="Formyl-FH4-Hydrolase_C"/>
</dbReference>
<evidence type="ECO:0000256" key="3">
    <source>
        <dbReference type="HAMAP-Rule" id="MF_01927"/>
    </source>
</evidence>
<dbReference type="InterPro" id="IPR004810">
    <property type="entry name" value="PurU"/>
</dbReference>
<proteinExistence type="inferred from homology"/>
<dbReference type="Pfam" id="PF01842">
    <property type="entry name" value="ACT"/>
    <property type="match status" value="1"/>
</dbReference>
<reference evidence="7 8" key="1">
    <citation type="submission" date="2014-12" db="EMBL/GenBank/DDBJ databases">
        <title>Frankia sp. BMG5.1 draft genome.</title>
        <authorList>
            <person name="Gtari M."/>
            <person name="Ghodhbane-Gtari F."/>
            <person name="Nouioui I."/>
            <person name="Ktari A."/>
            <person name="Hezbri K."/>
            <person name="Mimouni W."/>
            <person name="Sbissi I."/>
            <person name="Ayari A."/>
            <person name="Yamanaka T."/>
            <person name="Normand P."/>
            <person name="Tisa L.S."/>
            <person name="Boudabous A."/>
        </authorList>
    </citation>
    <scope>NUCLEOTIDE SEQUENCE [LARGE SCALE GENOMIC DNA]</scope>
    <source>
        <strain evidence="7 8">BMG5.1</strain>
    </source>
</reference>
<feature type="region of interest" description="Disordered" evidence="5">
    <location>
        <begin position="1"/>
        <end position="30"/>
    </location>
</feature>
<comment type="pathway">
    <text evidence="3">Purine metabolism; IMP biosynthesis via de novo pathway; formate from 10-formyl-5,6,7,8-tetrahydrofolate: step 1/1.</text>
</comment>
<dbReference type="PANTHER" id="PTHR42706:SF1">
    <property type="entry name" value="FORMYLTETRAHYDROFOLATE DEFORMYLASE 2, MITOCHONDRIAL"/>
    <property type="match status" value="1"/>
</dbReference>
<evidence type="ECO:0000256" key="1">
    <source>
        <dbReference type="ARBA" id="ARBA00022563"/>
    </source>
</evidence>
<comment type="caution">
    <text evidence="7">The sequence shown here is derived from an EMBL/GenBank/DDBJ whole genome shotgun (WGS) entry which is preliminary data.</text>
</comment>
<dbReference type="InterPro" id="IPR045865">
    <property type="entry name" value="ACT-like_dom_sf"/>
</dbReference>
<dbReference type="EMBL" id="JWIO01000036">
    <property type="protein sequence ID" value="KLL10320.1"/>
    <property type="molecule type" value="Genomic_DNA"/>
</dbReference>
<dbReference type="CDD" id="cd08648">
    <property type="entry name" value="FMT_core_Formyl-FH4-Hydrolase_C"/>
    <property type="match status" value="1"/>
</dbReference>
<evidence type="ECO:0000256" key="4">
    <source>
        <dbReference type="NCBIfam" id="TIGR00655"/>
    </source>
</evidence>
<dbReference type="RefSeq" id="WP_083731139.1">
    <property type="nucleotide sequence ID" value="NZ_JWIO01000036.1"/>
</dbReference>
<evidence type="ECO:0000256" key="2">
    <source>
        <dbReference type="ARBA" id="ARBA00022801"/>
    </source>
</evidence>
<dbReference type="NCBIfam" id="NF004684">
    <property type="entry name" value="PRK06027.1"/>
    <property type="match status" value="1"/>
</dbReference>
<evidence type="ECO:0000256" key="5">
    <source>
        <dbReference type="SAM" id="MobiDB-lite"/>
    </source>
</evidence>
<dbReference type="PRINTS" id="PR01575">
    <property type="entry name" value="FFH4HYDRLASE"/>
</dbReference>
<dbReference type="PANTHER" id="PTHR42706">
    <property type="entry name" value="FORMYLTETRAHYDROFOLATE DEFORMYLASE"/>
    <property type="match status" value="1"/>
</dbReference>
<organism evidence="7 8">
    <name type="scientific">Protofrankia coriariae</name>
    <dbReference type="NCBI Taxonomy" id="1562887"/>
    <lineage>
        <taxon>Bacteria</taxon>
        <taxon>Bacillati</taxon>
        <taxon>Actinomycetota</taxon>
        <taxon>Actinomycetes</taxon>
        <taxon>Frankiales</taxon>
        <taxon>Frankiaceae</taxon>
        <taxon>Protofrankia</taxon>
    </lineage>
</organism>
<gene>
    <name evidence="3" type="primary">purU</name>
    <name evidence="7" type="ORF">FrCorBMG51_18890</name>
</gene>
<dbReference type="InterPro" id="IPR002376">
    <property type="entry name" value="Formyl_transf_N"/>
</dbReference>
<dbReference type="Gene3D" id="3.40.50.170">
    <property type="entry name" value="Formyl transferase, N-terminal domain"/>
    <property type="match status" value="1"/>
</dbReference>
<dbReference type="PROSITE" id="PS51671">
    <property type="entry name" value="ACT"/>
    <property type="match status" value="1"/>
</dbReference>
<dbReference type="EC" id="3.5.1.10" evidence="3 4"/>
<dbReference type="SUPFAM" id="SSF53328">
    <property type="entry name" value="Formyltransferase"/>
    <property type="match status" value="1"/>
</dbReference>
<keyword evidence="8" id="KW-1185">Reference proteome</keyword>
<feature type="domain" description="ACT" evidence="6">
    <location>
        <begin position="33"/>
        <end position="114"/>
    </location>
</feature>
<comment type="function">
    <text evidence="3">Catalyzes the hydrolysis of 10-formyltetrahydrofolate (formyl-FH4) to formate and tetrahydrofolate (FH4).</text>
</comment>
<dbReference type="Gene3D" id="3.30.70.260">
    <property type="match status" value="1"/>
</dbReference>
<accession>A0ABR5F0U0</accession>
<keyword evidence="1 3" id="KW-0554">One-carbon metabolism</keyword>
<dbReference type="SUPFAM" id="SSF55021">
    <property type="entry name" value="ACT-like"/>
    <property type="match status" value="1"/>
</dbReference>
<dbReference type="CDD" id="cd04875">
    <property type="entry name" value="ACT_F4HF-DF"/>
    <property type="match status" value="1"/>
</dbReference>
<comment type="similarity">
    <text evidence="3">Belongs to the PurU family.</text>
</comment>
<feature type="active site" evidence="3">
    <location>
        <position position="257"/>
    </location>
</feature>
<protein>
    <recommendedName>
        <fullName evidence="3 4">Formyltetrahydrofolate deformylase</fullName>
        <ecNumber evidence="3 4">3.5.1.10</ecNumber>
    </recommendedName>
    <alternativeName>
        <fullName evidence="3">Formyl-FH(4) hydrolase</fullName>
    </alternativeName>
</protein>
<evidence type="ECO:0000313" key="8">
    <source>
        <dbReference type="Proteomes" id="UP000035425"/>
    </source>
</evidence>
<dbReference type="HAMAP" id="MF_01927">
    <property type="entry name" value="PurU"/>
    <property type="match status" value="1"/>
</dbReference>
<feature type="compositionally biased region" description="Basic and acidic residues" evidence="5">
    <location>
        <begin position="1"/>
        <end position="13"/>
    </location>
</feature>
<dbReference type="Pfam" id="PF00551">
    <property type="entry name" value="Formyl_trans_N"/>
    <property type="match status" value="1"/>
</dbReference>
<dbReference type="InterPro" id="IPR044074">
    <property type="entry name" value="PurU_ACT"/>
</dbReference>
<keyword evidence="2 3" id="KW-0378">Hydrolase</keyword>
<evidence type="ECO:0000259" key="6">
    <source>
        <dbReference type="PROSITE" id="PS51671"/>
    </source>
</evidence>